<protein>
    <submittedName>
        <fullName evidence="2">Uncharacterized protein</fullName>
    </submittedName>
</protein>
<feature type="transmembrane region" description="Helical" evidence="1">
    <location>
        <begin position="204"/>
        <end position="222"/>
    </location>
</feature>
<evidence type="ECO:0000313" key="2">
    <source>
        <dbReference type="EMBL" id="EFO95790.1"/>
    </source>
</evidence>
<keyword evidence="1" id="KW-0472">Membrane</keyword>
<sequence>MFYYGNRANSKIDAETRGRLQSRHALFNLLLFFINPIVSFSNLSVQFTSVYTSPWTHFIVWHFFASHFILSQSIFYPLSEERNDIKNNRWCLTFVYHLLLFASIYYVSSEILPRVQKLWNIQLGFIGSLVSSWCLMFAYITVDLDGFYLVSLKLVLSCNHTIFQISRCVYHVSTFFLFQFFLLTTSYLGNVYIDIPSENRMKPAFLFGSLHVLFGCAVLVVYTKFMFNITICLFLVILSFMFSLNSYNYSTVNSYLLCEHRRWKWDFQESKGIICHVIRRRRHLSKILDSTIYLSSQKGYFQYDDDIQLDQKYYKKY</sequence>
<dbReference type="InParanoid" id="E3M8Q4"/>
<keyword evidence="1" id="KW-1133">Transmembrane helix</keyword>
<feature type="transmembrane region" description="Helical" evidence="1">
    <location>
        <begin position="172"/>
        <end position="192"/>
    </location>
</feature>
<dbReference type="Proteomes" id="UP000008281">
    <property type="component" value="Unassembled WGS sequence"/>
</dbReference>
<feature type="transmembrane region" description="Helical" evidence="1">
    <location>
        <begin position="147"/>
        <end position="166"/>
    </location>
</feature>
<accession>E3M8Q4</accession>
<name>E3M8Q4_CAERE</name>
<reference evidence="2" key="1">
    <citation type="submission" date="2007-07" db="EMBL/GenBank/DDBJ databases">
        <title>PCAP assembly of the Caenorhabditis remanei genome.</title>
        <authorList>
            <consortium name="The Caenorhabditis remanei Sequencing Consortium"/>
            <person name="Wilson R.K."/>
        </authorList>
    </citation>
    <scope>NUCLEOTIDE SEQUENCE [LARGE SCALE GENOMIC DNA]</scope>
    <source>
        <strain evidence="2">PB4641</strain>
    </source>
</reference>
<feature type="transmembrane region" description="Helical" evidence="1">
    <location>
        <begin position="228"/>
        <end position="247"/>
    </location>
</feature>
<dbReference type="STRING" id="31234.E3M8Q4"/>
<keyword evidence="1" id="KW-0812">Transmembrane</keyword>
<feature type="transmembrane region" description="Helical" evidence="1">
    <location>
        <begin position="90"/>
        <end position="107"/>
    </location>
</feature>
<dbReference type="HOGENOM" id="CLU_877833_0_0_1"/>
<feature type="transmembrane region" description="Helical" evidence="1">
    <location>
        <begin position="25"/>
        <end position="47"/>
    </location>
</feature>
<proteinExistence type="predicted"/>
<evidence type="ECO:0000313" key="3">
    <source>
        <dbReference type="Proteomes" id="UP000008281"/>
    </source>
</evidence>
<dbReference type="AlphaFoldDB" id="E3M8Q4"/>
<feature type="transmembrane region" description="Helical" evidence="1">
    <location>
        <begin position="119"/>
        <end position="140"/>
    </location>
</feature>
<evidence type="ECO:0000256" key="1">
    <source>
        <dbReference type="SAM" id="Phobius"/>
    </source>
</evidence>
<feature type="transmembrane region" description="Helical" evidence="1">
    <location>
        <begin position="59"/>
        <end position="78"/>
    </location>
</feature>
<dbReference type="EMBL" id="DS268429">
    <property type="protein sequence ID" value="EFO95790.1"/>
    <property type="molecule type" value="Genomic_DNA"/>
</dbReference>
<gene>
    <name evidence="2" type="ORF">CRE_13997</name>
</gene>
<keyword evidence="3" id="KW-1185">Reference proteome</keyword>
<organism evidence="3">
    <name type="scientific">Caenorhabditis remanei</name>
    <name type="common">Caenorhabditis vulgaris</name>
    <dbReference type="NCBI Taxonomy" id="31234"/>
    <lineage>
        <taxon>Eukaryota</taxon>
        <taxon>Metazoa</taxon>
        <taxon>Ecdysozoa</taxon>
        <taxon>Nematoda</taxon>
        <taxon>Chromadorea</taxon>
        <taxon>Rhabditida</taxon>
        <taxon>Rhabditina</taxon>
        <taxon>Rhabditomorpha</taxon>
        <taxon>Rhabditoidea</taxon>
        <taxon>Rhabditidae</taxon>
        <taxon>Peloderinae</taxon>
        <taxon>Caenorhabditis</taxon>
    </lineage>
</organism>